<feature type="transmembrane region" description="Helical" evidence="6">
    <location>
        <begin position="390"/>
        <end position="412"/>
    </location>
</feature>
<feature type="transmembrane region" description="Helical" evidence="6">
    <location>
        <begin position="78"/>
        <end position="105"/>
    </location>
</feature>
<dbReference type="Pfam" id="PF01943">
    <property type="entry name" value="Polysacc_synt"/>
    <property type="match status" value="1"/>
</dbReference>
<feature type="transmembrane region" description="Helical" evidence="6">
    <location>
        <begin position="261"/>
        <end position="280"/>
    </location>
</feature>
<feature type="transmembrane region" description="Helical" evidence="6">
    <location>
        <begin position="292"/>
        <end position="313"/>
    </location>
</feature>
<sequence>MRLASTSVYILVSTIFSVLSSFVIAKFIASFCGVVTYGLYGQFLSFVALVQVFSGGIFRNGIVKYTSQFREKKETLGLIISSASSVSFLMSILTGVVVIIFAKYLAVLTFNSIDYIWVFYLFGVTLWGYVINNFVLSVLNGLNKMFDYMILSIISSVMSIIAIPFMVYKYSTNGVISGFILGQVLMFVATLIYLYRLNVKMSLFSITMKVSIIKRLIKFSVMSVFAAICLPLSLIIVRLYVASNSSWSEVGYWDAMNKVSNAYLIIFTTIIAAYTIPKYSAIKKSDLLKEEVLKLLVIFVPFVAFSALIIFFLKKVVIVVLFSREFMPMSILFHFQLIGDIFMIASWIVINAFMAKGKILIYIILQIVSSVILMILSLVFFKIFGLEGLSFGFMVTYIICFIIYILLFFYIFKS</sequence>
<gene>
    <name evidence="7" type="ORF">FSC454_07335</name>
</gene>
<evidence type="ECO:0000256" key="4">
    <source>
        <dbReference type="ARBA" id="ARBA00022989"/>
    </source>
</evidence>
<dbReference type="RefSeq" id="WP_066046775.1">
    <property type="nucleotide sequence ID" value="NZ_CP018093.1"/>
</dbReference>
<feature type="transmembrane region" description="Helical" evidence="6">
    <location>
        <begin position="117"/>
        <end position="136"/>
    </location>
</feature>
<dbReference type="GO" id="GO:0009246">
    <property type="term" value="P:enterobacterial common antigen biosynthetic process"/>
    <property type="evidence" value="ECO:0007669"/>
    <property type="project" value="InterPro"/>
</dbReference>
<evidence type="ECO:0000256" key="5">
    <source>
        <dbReference type="ARBA" id="ARBA00023136"/>
    </source>
</evidence>
<dbReference type="KEGG" id="fhi:FSC454_07335"/>
<keyword evidence="5 6" id="KW-0472">Membrane</keyword>
<feature type="transmembrane region" description="Helical" evidence="6">
    <location>
        <begin position="148"/>
        <end position="168"/>
    </location>
</feature>
<dbReference type="Proteomes" id="UP000182459">
    <property type="component" value="Chromosome"/>
</dbReference>
<evidence type="ECO:0000313" key="7">
    <source>
        <dbReference type="EMBL" id="APD50920.1"/>
    </source>
</evidence>
<feature type="transmembrane region" description="Helical" evidence="6">
    <location>
        <begin position="37"/>
        <end position="58"/>
    </location>
</feature>
<dbReference type="CDD" id="cd13125">
    <property type="entry name" value="MATE_like_10"/>
    <property type="match status" value="1"/>
</dbReference>
<reference evidence="7 8" key="1">
    <citation type="submission" date="2016-11" db="EMBL/GenBank/DDBJ databases">
        <authorList>
            <person name="Hagglund E."/>
            <person name="Bystrom M."/>
            <person name="Naslund J."/>
            <person name="Stenberg P."/>
            <person name="Sjodin A."/>
        </authorList>
    </citation>
    <scope>NUCLEOTIDE SEQUENCE [LARGE SCALE GENOMIC DNA]</scope>
    <source>
        <strain evidence="7 8">CCUG 58020</strain>
    </source>
</reference>
<dbReference type="EMBL" id="CP018093">
    <property type="protein sequence ID" value="APD50920.1"/>
    <property type="molecule type" value="Genomic_DNA"/>
</dbReference>
<dbReference type="AlphaFoldDB" id="A0AAC9NNP1"/>
<comment type="subcellular location">
    <subcellularLocation>
        <location evidence="1">Cell membrane</location>
        <topology evidence="1">Multi-pass membrane protein</topology>
    </subcellularLocation>
</comment>
<keyword evidence="2" id="KW-1003">Cell membrane</keyword>
<name>A0AAC9NNP1_9GAMM</name>
<dbReference type="InterPro" id="IPR002797">
    <property type="entry name" value="Polysacc_synth"/>
</dbReference>
<organism evidence="7 8">
    <name type="scientific">Francisella hispaniensis FSC454</name>
    <dbReference type="NCBI Taxonomy" id="1088883"/>
    <lineage>
        <taxon>Bacteria</taxon>
        <taxon>Pseudomonadati</taxon>
        <taxon>Pseudomonadota</taxon>
        <taxon>Gammaproteobacteria</taxon>
        <taxon>Thiotrichales</taxon>
        <taxon>Francisellaceae</taxon>
        <taxon>Francisella</taxon>
    </lineage>
</organism>
<evidence type="ECO:0000313" key="8">
    <source>
        <dbReference type="Proteomes" id="UP000182459"/>
    </source>
</evidence>
<feature type="transmembrane region" description="Helical" evidence="6">
    <location>
        <begin position="360"/>
        <end position="384"/>
    </location>
</feature>
<keyword evidence="4 6" id="KW-1133">Transmembrane helix</keyword>
<feature type="transmembrane region" description="Helical" evidence="6">
    <location>
        <begin position="333"/>
        <end position="353"/>
    </location>
</feature>
<feature type="transmembrane region" description="Helical" evidence="6">
    <location>
        <begin position="7"/>
        <end position="31"/>
    </location>
</feature>
<dbReference type="GO" id="GO:0005886">
    <property type="term" value="C:plasma membrane"/>
    <property type="evidence" value="ECO:0007669"/>
    <property type="project" value="UniProtKB-SubCell"/>
</dbReference>
<feature type="transmembrane region" description="Helical" evidence="6">
    <location>
        <begin position="174"/>
        <end position="195"/>
    </location>
</feature>
<feature type="transmembrane region" description="Helical" evidence="6">
    <location>
        <begin position="216"/>
        <end position="241"/>
    </location>
</feature>
<protein>
    <submittedName>
        <fullName evidence="7">Lipid III flippase</fullName>
    </submittedName>
</protein>
<evidence type="ECO:0000256" key="3">
    <source>
        <dbReference type="ARBA" id="ARBA00022692"/>
    </source>
</evidence>
<evidence type="ECO:0000256" key="1">
    <source>
        <dbReference type="ARBA" id="ARBA00004651"/>
    </source>
</evidence>
<evidence type="ECO:0000256" key="6">
    <source>
        <dbReference type="SAM" id="Phobius"/>
    </source>
</evidence>
<dbReference type="PANTHER" id="PTHR30250">
    <property type="entry name" value="PST FAMILY PREDICTED COLANIC ACID TRANSPORTER"/>
    <property type="match status" value="1"/>
</dbReference>
<proteinExistence type="predicted"/>
<dbReference type="InterPro" id="IPR044550">
    <property type="entry name" value="WzxE"/>
</dbReference>
<accession>A0AAC9NNP1</accession>
<dbReference type="PANTHER" id="PTHR30250:SF30">
    <property type="entry name" value="LIPID III FLIPPASE"/>
    <property type="match status" value="1"/>
</dbReference>
<dbReference type="InterPro" id="IPR050833">
    <property type="entry name" value="Poly_Biosynth_Transport"/>
</dbReference>
<keyword evidence="8" id="KW-1185">Reference proteome</keyword>
<keyword evidence="3 6" id="KW-0812">Transmembrane</keyword>
<evidence type="ECO:0000256" key="2">
    <source>
        <dbReference type="ARBA" id="ARBA00022475"/>
    </source>
</evidence>